<comment type="caution">
    <text evidence="1">The sequence shown here is derived from an EMBL/GenBank/DDBJ whole genome shotgun (WGS) entry which is preliminary data.</text>
</comment>
<keyword evidence="2" id="KW-1185">Reference proteome</keyword>
<name>A0ABN2RWN7_9MICO</name>
<evidence type="ECO:0000313" key="2">
    <source>
        <dbReference type="Proteomes" id="UP001500326"/>
    </source>
</evidence>
<dbReference type="Proteomes" id="UP001500326">
    <property type="component" value="Unassembled WGS sequence"/>
</dbReference>
<accession>A0ABN2RWN7</accession>
<dbReference type="Pfam" id="PF19850">
    <property type="entry name" value="DUF6325"/>
    <property type="match status" value="1"/>
</dbReference>
<organism evidence="1 2">
    <name type="scientific">Microbacterium pumilum</name>
    <dbReference type="NCBI Taxonomy" id="344165"/>
    <lineage>
        <taxon>Bacteria</taxon>
        <taxon>Bacillati</taxon>
        <taxon>Actinomycetota</taxon>
        <taxon>Actinomycetes</taxon>
        <taxon>Micrococcales</taxon>
        <taxon>Microbacteriaceae</taxon>
        <taxon>Microbacterium</taxon>
    </lineage>
</organism>
<gene>
    <name evidence="1" type="ORF">GCM10009777_06470</name>
</gene>
<evidence type="ECO:0000313" key="1">
    <source>
        <dbReference type="EMBL" id="GAA1976246.1"/>
    </source>
</evidence>
<evidence type="ECO:0008006" key="3">
    <source>
        <dbReference type="Google" id="ProtNLM"/>
    </source>
</evidence>
<proteinExistence type="predicted"/>
<dbReference type="EMBL" id="BAAAOH010000001">
    <property type="protein sequence ID" value="GAA1976246.1"/>
    <property type="molecule type" value="Genomic_DNA"/>
</dbReference>
<reference evidence="1 2" key="1">
    <citation type="journal article" date="2019" name="Int. J. Syst. Evol. Microbiol.">
        <title>The Global Catalogue of Microorganisms (GCM) 10K type strain sequencing project: providing services to taxonomists for standard genome sequencing and annotation.</title>
        <authorList>
            <consortium name="The Broad Institute Genomics Platform"/>
            <consortium name="The Broad Institute Genome Sequencing Center for Infectious Disease"/>
            <person name="Wu L."/>
            <person name="Ma J."/>
        </authorList>
    </citation>
    <scope>NUCLEOTIDE SEQUENCE [LARGE SCALE GENOMIC DNA]</scope>
    <source>
        <strain evidence="1 2">JCM 14902</strain>
    </source>
</reference>
<sequence length="179" mass="18789">MMAISPAWDDDLPSARYEACVTTNAPWLLNGLAALNPEVSMTTFDYGPIEFYAIGFDGDRPGPEILQAIDDLVASGTVNVLDLVFATRSEDGELTVLELSDTVDDAEVPSLDLVGLASDDDIAELTDGVAPGTSAAILVVELLWAKAFASALFDAGGVVLAREGIPAPIVNAYLSENLD</sequence>
<protein>
    <recommendedName>
        <fullName evidence="3">DUF1269 domain-containing protein</fullName>
    </recommendedName>
</protein>
<dbReference type="InterPro" id="IPR046288">
    <property type="entry name" value="DUF6325"/>
</dbReference>